<protein>
    <submittedName>
        <fullName evidence="1">Uncharacterized protein</fullName>
    </submittedName>
</protein>
<proteinExistence type="predicted"/>
<reference evidence="1" key="1">
    <citation type="journal article" date="2020" name="Nature">
        <title>Giant virus diversity and host interactions through global metagenomics.</title>
        <authorList>
            <person name="Schulz F."/>
            <person name="Roux S."/>
            <person name="Paez-Espino D."/>
            <person name="Jungbluth S."/>
            <person name="Walsh D.A."/>
            <person name="Denef V.J."/>
            <person name="McMahon K.D."/>
            <person name="Konstantinidis K.T."/>
            <person name="Eloe-Fadrosh E.A."/>
            <person name="Kyrpides N.C."/>
            <person name="Woyke T."/>
        </authorList>
    </citation>
    <scope>NUCLEOTIDE SEQUENCE</scope>
    <source>
        <strain evidence="1">GVMAG-M-3300023174-182</strain>
    </source>
</reference>
<name>A0A6C0DG37_9ZZZZ</name>
<organism evidence="1">
    <name type="scientific">viral metagenome</name>
    <dbReference type="NCBI Taxonomy" id="1070528"/>
    <lineage>
        <taxon>unclassified sequences</taxon>
        <taxon>metagenomes</taxon>
        <taxon>organismal metagenomes</taxon>
    </lineage>
</organism>
<dbReference type="AlphaFoldDB" id="A0A6C0DG37"/>
<dbReference type="EMBL" id="MN739614">
    <property type="protein sequence ID" value="QHT15908.1"/>
    <property type="molecule type" value="Genomic_DNA"/>
</dbReference>
<accession>A0A6C0DG37</accession>
<sequence>MNLLLLPKHLQDLINEFNVQHRPLMRVVMDELKRYCIWRNEKDKDCNNCFNYAEEQYSKYILWKKYNFCGEWCRHDLEDHIRKSYRDYQKRKTLRR</sequence>
<evidence type="ECO:0000313" key="1">
    <source>
        <dbReference type="EMBL" id="QHT15908.1"/>
    </source>
</evidence>